<evidence type="ECO:0000313" key="1">
    <source>
        <dbReference type="EMBL" id="MEL0658898.1"/>
    </source>
</evidence>
<dbReference type="Pfam" id="PF02423">
    <property type="entry name" value="OCD_Mu_crystall"/>
    <property type="match status" value="1"/>
</dbReference>
<accession>A0ABU9HAZ3</accession>
<dbReference type="EMBL" id="JBAKBA010000012">
    <property type="protein sequence ID" value="MEL0658898.1"/>
    <property type="molecule type" value="Genomic_DNA"/>
</dbReference>
<name>A0ABU9HAZ3_9GAMM</name>
<comment type="caution">
    <text evidence="1">The sequence shown here is derived from an EMBL/GenBank/DDBJ whole genome shotgun (WGS) entry which is preliminary data.</text>
</comment>
<gene>
    <name evidence="1" type="ORF">V6255_07050</name>
</gene>
<dbReference type="Gene3D" id="3.40.50.720">
    <property type="entry name" value="NAD(P)-binding Rossmann-like Domain"/>
    <property type="match status" value="1"/>
</dbReference>
<reference evidence="1 2" key="1">
    <citation type="submission" date="2024-02" db="EMBL/GenBank/DDBJ databases">
        <title>Bacteria isolated from the canopy kelp, Nereocystis luetkeana.</title>
        <authorList>
            <person name="Pfister C.A."/>
            <person name="Younker I.T."/>
            <person name="Light S.H."/>
        </authorList>
    </citation>
    <scope>NUCLEOTIDE SEQUENCE [LARGE SCALE GENOMIC DNA]</scope>
    <source>
        <strain evidence="1 2">TI.2.07</strain>
    </source>
</reference>
<dbReference type="PANTHER" id="PTHR13812:SF19">
    <property type="entry name" value="KETIMINE REDUCTASE MU-CRYSTALLIN"/>
    <property type="match status" value="1"/>
</dbReference>
<dbReference type="RefSeq" id="WP_341627517.1">
    <property type="nucleotide sequence ID" value="NZ_JBAKBA010000012.1"/>
</dbReference>
<dbReference type="Proteomes" id="UP001366060">
    <property type="component" value="Unassembled WGS sequence"/>
</dbReference>
<protein>
    <submittedName>
        <fullName evidence="1">NAD(P)-binding domain-containing protein</fullName>
    </submittedName>
</protein>
<proteinExistence type="predicted"/>
<organism evidence="1 2">
    <name type="scientific">Psychromonas arctica</name>
    <dbReference type="NCBI Taxonomy" id="168275"/>
    <lineage>
        <taxon>Bacteria</taxon>
        <taxon>Pseudomonadati</taxon>
        <taxon>Pseudomonadota</taxon>
        <taxon>Gammaproteobacteria</taxon>
        <taxon>Alteromonadales</taxon>
        <taxon>Psychromonadaceae</taxon>
        <taxon>Psychromonas</taxon>
    </lineage>
</organism>
<dbReference type="InterPro" id="IPR023401">
    <property type="entry name" value="ODC_N"/>
</dbReference>
<sequence length="309" mass="33787">MLPFINAQDIESNLSWTELCTAFHEGHKASRADIDDILFKHGDNALLNRAAWIQNKGIGVKTATIFPNNVKLSPPVPSVQSIFTLFDDQTGTPLAIIDGKLVTKWKTAGDSVFAAKLLARPDSKILTVIGAGAVASSIIDAYRALFPDLEKIIIWNRTFEKAQKLAQEKGVVAIQDLSEALSDADIVSSSTMSTSSFIKGEWIKEGTHVDLIGAYRPDMREADDSLLVKSRIFVDARETAIHDIGELAIPIKEGVITEGAVIADFYQLCNGVKARQTDKEITLFKNGGGAHLDLMTALYIMKCRRNNKA</sequence>
<dbReference type="InterPro" id="IPR036291">
    <property type="entry name" value="NAD(P)-bd_dom_sf"/>
</dbReference>
<dbReference type="Gene3D" id="3.30.1780.10">
    <property type="entry name" value="ornithine cyclodeaminase, domain 1"/>
    <property type="match status" value="1"/>
</dbReference>
<dbReference type="SUPFAM" id="SSF51735">
    <property type="entry name" value="NAD(P)-binding Rossmann-fold domains"/>
    <property type="match status" value="1"/>
</dbReference>
<evidence type="ECO:0000313" key="2">
    <source>
        <dbReference type="Proteomes" id="UP001366060"/>
    </source>
</evidence>
<dbReference type="InterPro" id="IPR003462">
    <property type="entry name" value="ODC_Mu_crystall"/>
</dbReference>
<keyword evidence="2" id="KW-1185">Reference proteome</keyword>
<dbReference type="PIRSF" id="PIRSF001439">
    <property type="entry name" value="CryM"/>
    <property type="match status" value="1"/>
</dbReference>
<dbReference type="PANTHER" id="PTHR13812">
    <property type="entry name" value="KETIMINE REDUCTASE MU-CRYSTALLIN"/>
    <property type="match status" value="1"/>
</dbReference>